<dbReference type="InterPro" id="IPR052533">
    <property type="entry name" value="WalJ/YycJ-like"/>
</dbReference>
<dbReference type="EMBL" id="CAKLPX010000001">
    <property type="protein sequence ID" value="CAH0990481.1"/>
    <property type="molecule type" value="Genomic_DNA"/>
</dbReference>
<reference evidence="2" key="1">
    <citation type="submission" date="2021-12" db="EMBL/GenBank/DDBJ databases">
        <authorList>
            <person name="Rodrigo-Torres L."/>
            <person name="Arahal R. D."/>
            <person name="Lucena T."/>
        </authorList>
    </citation>
    <scope>NUCLEOTIDE SEQUENCE</scope>
    <source>
        <strain evidence="2">CECT 8267</strain>
    </source>
</reference>
<dbReference type="InterPro" id="IPR001279">
    <property type="entry name" value="Metallo-B-lactamas"/>
</dbReference>
<accession>A0ABN8EE27</accession>
<protein>
    <submittedName>
        <fullName evidence="2">Metallo-hydrolase YycJ</fullName>
        <ecNumber evidence="2">3.-.-.-</ecNumber>
    </submittedName>
</protein>
<dbReference type="Pfam" id="PF12706">
    <property type="entry name" value="Lactamase_B_2"/>
    <property type="match status" value="1"/>
</dbReference>
<gene>
    <name evidence="2" type="primary">yycJ</name>
    <name evidence="2" type="ORF">SIN8267_00573</name>
</gene>
<comment type="caution">
    <text evidence="2">The sequence shown here is derived from an EMBL/GenBank/DDBJ whole genome shotgun (WGS) entry which is preliminary data.</text>
</comment>
<proteinExistence type="predicted"/>
<feature type="domain" description="Metallo-beta-lactamase" evidence="1">
    <location>
        <begin position="11"/>
        <end position="187"/>
    </location>
</feature>
<evidence type="ECO:0000313" key="3">
    <source>
        <dbReference type="Proteomes" id="UP000838100"/>
    </source>
</evidence>
<dbReference type="SMART" id="SM00849">
    <property type="entry name" value="Lactamase_B"/>
    <property type="match status" value="1"/>
</dbReference>
<dbReference type="PANTHER" id="PTHR47619:SF1">
    <property type="entry name" value="EXODEOXYRIBONUCLEASE WALJ"/>
    <property type="match status" value="1"/>
</dbReference>
<evidence type="ECO:0000313" key="2">
    <source>
        <dbReference type="EMBL" id="CAH0990481.1"/>
    </source>
</evidence>
<sequence>MQFAVLGSGSRGNATIIRCGQTTLLVDNGFSGKELERRLASIGCGVEHLDAILVTHEHSDHIGGVGVVSRRFQLPVWMTQGTAGSSRLGAVNELNIIDQSADFSIGDINVLAVPVMHDAREPCQFIFSHGQIRLGMLTDLGCVDDAVFSAYQRCTSLILEANYDEQLLARGPYPAMLKQRVGGRYGHLSNRQTADFLSLHHSQSPGVLKMLVMAHISEKNNTTECVKAALEPVVADAVTQYYAQQEHVLGFIDAH</sequence>
<dbReference type="PANTHER" id="PTHR47619">
    <property type="entry name" value="METALLO-HYDROLASE YYCJ-RELATED"/>
    <property type="match status" value="1"/>
</dbReference>
<keyword evidence="3" id="KW-1185">Reference proteome</keyword>
<keyword evidence="2" id="KW-0378">Hydrolase</keyword>
<name>A0ABN8EE27_9GAMM</name>
<dbReference type="GO" id="GO:0016787">
    <property type="term" value="F:hydrolase activity"/>
    <property type="evidence" value="ECO:0007669"/>
    <property type="project" value="UniProtKB-KW"/>
</dbReference>
<dbReference type="SUPFAM" id="SSF56281">
    <property type="entry name" value="Metallo-hydrolase/oxidoreductase"/>
    <property type="match status" value="1"/>
</dbReference>
<dbReference type="InterPro" id="IPR036866">
    <property type="entry name" value="RibonucZ/Hydroxyglut_hydro"/>
</dbReference>
<dbReference type="Gene3D" id="3.60.15.10">
    <property type="entry name" value="Ribonuclease Z/Hydroxyacylglutathione hydrolase-like"/>
    <property type="match status" value="1"/>
</dbReference>
<organism evidence="2 3">
    <name type="scientific">Sinobacterium norvegicum</name>
    <dbReference type="NCBI Taxonomy" id="1641715"/>
    <lineage>
        <taxon>Bacteria</taxon>
        <taxon>Pseudomonadati</taxon>
        <taxon>Pseudomonadota</taxon>
        <taxon>Gammaproteobacteria</taxon>
        <taxon>Cellvibrionales</taxon>
        <taxon>Spongiibacteraceae</taxon>
        <taxon>Sinobacterium</taxon>
    </lineage>
</organism>
<evidence type="ECO:0000259" key="1">
    <source>
        <dbReference type="SMART" id="SM00849"/>
    </source>
</evidence>
<dbReference type="RefSeq" id="WP_237443165.1">
    <property type="nucleotide sequence ID" value="NZ_CAKLPX010000001.1"/>
</dbReference>
<dbReference type="Proteomes" id="UP000838100">
    <property type="component" value="Unassembled WGS sequence"/>
</dbReference>
<dbReference type="EC" id="3.-.-.-" evidence="2"/>